<evidence type="ECO:0000313" key="3">
    <source>
        <dbReference type="Proteomes" id="UP001642484"/>
    </source>
</evidence>
<protein>
    <submittedName>
        <fullName evidence="2">Uncharacterized protein</fullName>
    </submittedName>
</protein>
<evidence type="ECO:0000256" key="1">
    <source>
        <dbReference type="SAM" id="MobiDB-lite"/>
    </source>
</evidence>
<evidence type="ECO:0000313" key="2">
    <source>
        <dbReference type="EMBL" id="CAK9077866.1"/>
    </source>
</evidence>
<proteinExistence type="predicted"/>
<feature type="region of interest" description="Disordered" evidence="1">
    <location>
        <begin position="1"/>
        <end position="24"/>
    </location>
</feature>
<organism evidence="2 3">
    <name type="scientific">Durusdinium trenchii</name>
    <dbReference type="NCBI Taxonomy" id="1381693"/>
    <lineage>
        <taxon>Eukaryota</taxon>
        <taxon>Sar</taxon>
        <taxon>Alveolata</taxon>
        <taxon>Dinophyceae</taxon>
        <taxon>Suessiales</taxon>
        <taxon>Symbiodiniaceae</taxon>
        <taxon>Durusdinium</taxon>
    </lineage>
</organism>
<sequence length="953" mass="106080">MSSSDAWTSRTSQTSARSGAKSSARTYAALPNRFGLGPASPTAPESMGYSAPSSAQLMDVQRHLEVIRFTVLREHAQMRQRAEEAKEQLAAQGRIFDELILSVDAVDLAQEPRFASQPLRLDALPQLQWTLTLDVKEGPSVEFGVSAHAETELQEDLEFLAALMLRVRVPKGTSSSGGGAFTELAPGAWRRLRPDAETSVSVRCAVPHCAASGPVDFRCHVELTPRMPQSAERRIDLGGEELKGSKLPNIYLELMPLRLHCQLTLAALRMDMGAVDEAGQLLQDAELCMTRCVEKVPWQHVQFCMLKLRWRRLKYRMGTMVPSAPLDAPNCILFLERAKPPQIVSLSEWVWRLSEEVEFLQVARLALKEGGHDVRQLLELFDEALEELLRTEIKRWPAADDVLVNIAPFPAGAPAPVNGTSRLMFTLLLAEPEGALPPALRARLVAHCVNPRVPSMKALSAHEDVFGEFKKYAVMAQGIGLNPELSAKIIVWHEDSKTKSEDRFGPGDQVILTNEEATQALPSLGQIVVNLSISSAFPACKALAGKTGAHTTRPYHTCVGLTPDTNWIERFSLVLEPVDRDAAEALRLALRNLPVPAGKAPPDVDAGLRLYRDEFTQDEQIEWERVESDRRSSWKRRAFDACGAWEMTFDDKGLPTAILLSDPVWISELREKERKPLFQRIYPFFACGDDPDLFWHGFYFEVLASQKQRAVHLPRTSANAGTVAAPGFSAMARNRKALLFEPPQAVHSAGRRVVFWFVGLRDGSNTMEKGFEEMENIKRSVFFDTTSHWRSNFGSRGNAEGGVQQRRRRVFKTAARVVSKIPKAKSKKGADGKHAKKGAQKTMQKKNATLHAQLTESRTQVLEFVAISTRSEKGNRMICQSMQACLEKDKVATWPEGLVIGRDCAPCSGEDEGAERVQCMRTDQSIVLPSQCSSLRAYFLHKYHADTDHGMRF</sequence>
<gene>
    <name evidence="2" type="ORF">CCMP2556_LOCUS38357</name>
</gene>
<feature type="region of interest" description="Disordered" evidence="1">
    <location>
        <begin position="820"/>
        <end position="847"/>
    </location>
</feature>
<dbReference type="Proteomes" id="UP001642484">
    <property type="component" value="Unassembled WGS sequence"/>
</dbReference>
<reference evidence="2 3" key="1">
    <citation type="submission" date="2024-02" db="EMBL/GenBank/DDBJ databases">
        <authorList>
            <person name="Chen Y."/>
            <person name="Shah S."/>
            <person name="Dougan E. K."/>
            <person name="Thang M."/>
            <person name="Chan C."/>
        </authorList>
    </citation>
    <scope>NUCLEOTIDE SEQUENCE [LARGE SCALE GENOMIC DNA]</scope>
</reference>
<keyword evidence="3" id="KW-1185">Reference proteome</keyword>
<accession>A0ABP0PQ08</accession>
<comment type="caution">
    <text evidence="2">The sequence shown here is derived from an EMBL/GenBank/DDBJ whole genome shotgun (WGS) entry which is preliminary data.</text>
</comment>
<name>A0ABP0PQ08_9DINO</name>
<dbReference type="EMBL" id="CAXAMN010023472">
    <property type="protein sequence ID" value="CAK9077866.1"/>
    <property type="molecule type" value="Genomic_DNA"/>
</dbReference>